<dbReference type="RefSeq" id="WP_044161225.1">
    <property type="nucleotide sequence ID" value="NZ_JACIER010000002.1"/>
</dbReference>
<reference evidence="3" key="1">
    <citation type="submission" date="2020-08" db="EMBL/GenBank/DDBJ databases">
        <title>Genomic Encyclopedia of Type Strains, Phase IV (KMG-IV): sequencing the most valuable type-strain genomes for metagenomic binning, comparative biology and taxonomic classification.</title>
        <authorList>
            <person name="Goeker M."/>
        </authorList>
    </citation>
    <scope>NUCLEOTIDE SEQUENCE [LARGE SCALE GENOMIC DNA]</scope>
    <source>
        <strain evidence="3">DSM 105720</strain>
    </source>
</reference>
<organism evidence="3 4">
    <name type="scientific">Bacteroides reticulotermitis</name>
    <dbReference type="NCBI Taxonomy" id="1133319"/>
    <lineage>
        <taxon>Bacteria</taxon>
        <taxon>Pseudomonadati</taxon>
        <taxon>Bacteroidota</taxon>
        <taxon>Bacteroidia</taxon>
        <taxon>Bacteroidales</taxon>
        <taxon>Bacteroidaceae</taxon>
        <taxon>Bacteroides</taxon>
    </lineage>
</organism>
<evidence type="ECO:0000313" key="4">
    <source>
        <dbReference type="Proteomes" id="UP000560658"/>
    </source>
</evidence>
<proteinExistence type="predicted"/>
<evidence type="ECO:0000256" key="1">
    <source>
        <dbReference type="SAM" id="MobiDB-lite"/>
    </source>
</evidence>
<dbReference type="EMBL" id="JACIER010000002">
    <property type="protein sequence ID" value="MBB4042969.1"/>
    <property type="molecule type" value="Genomic_DNA"/>
</dbReference>
<evidence type="ECO:0008006" key="5">
    <source>
        <dbReference type="Google" id="ProtNLM"/>
    </source>
</evidence>
<feature type="region of interest" description="Disordered" evidence="1">
    <location>
        <begin position="246"/>
        <end position="270"/>
    </location>
</feature>
<gene>
    <name evidence="3" type="ORF">GGR06_000734</name>
</gene>
<accession>A0A840CWM4</accession>
<evidence type="ECO:0000256" key="2">
    <source>
        <dbReference type="SAM" id="SignalP"/>
    </source>
</evidence>
<dbReference type="Gene3D" id="2.60.40.3220">
    <property type="match status" value="1"/>
</dbReference>
<protein>
    <recommendedName>
        <fullName evidence="5">Lipoprotein</fullName>
    </recommendedName>
</protein>
<keyword evidence="2" id="KW-0732">Signal</keyword>
<comment type="caution">
    <text evidence="3">The sequence shown here is derived from an EMBL/GenBank/DDBJ whole genome shotgun (WGS) entry which is preliminary data.</text>
</comment>
<dbReference type="AlphaFoldDB" id="A0A840CWM4"/>
<feature type="compositionally biased region" description="Polar residues" evidence="1">
    <location>
        <begin position="246"/>
        <end position="261"/>
    </location>
</feature>
<name>A0A840CWM4_9BACE</name>
<keyword evidence="4" id="KW-1185">Reference proteome</keyword>
<dbReference type="PROSITE" id="PS51257">
    <property type="entry name" value="PROKAR_LIPOPROTEIN"/>
    <property type="match status" value="1"/>
</dbReference>
<sequence>MKQMKFFLATLAILISVSFTSCISNGDNNTKYTQLAIAKCTDYFPPTFVLASGQKLIVNDATLSDLSTGVFYAFYFQFDTAEQSPTASSINVTLYGGSTPTAISAKNEEQPAPLEDTDVQPANAPIHTLNGYASGLGQVNPAMYSDDYIIVPVVYWIKSETDETKMKEELAKHTFEMTYKKSEMKNGELVLTLNHIIDDGEVTEGKEVTRDKYTYTYKVYEIRNVINDFKIETGSAPTKVTIKAETNSNKNSLEGATTQKASLDYPVSKN</sequence>
<feature type="chain" id="PRO_5032620324" description="Lipoprotein" evidence="2">
    <location>
        <begin position="27"/>
        <end position="270"/>
    </location>
</feature>
<evidence type="ECO:0000313" key="3">
    <source>
        <dbReference type="EMBL" id="MBB4042969.1"/>
    </source>
</evidence>
<dbReference type="Proteomes" id="UP000560658">
    <property type="component" value="Unassembled WGS sequence"/>
</dbReference>
<feature type="signal peptide" evidence="2">
    <location>
        <begin position="1"/>
        <end position="26"/>
    </location>
</feature>